<proteinExistence type="predicted"/>
<dbReference type="RefSeq" id="WP_073165193.1">
    <property type="nucleotide sequence ID" value="NZ_FRDA01000004.1"/>
</dbReference>
<gene>
    <name evidence="2" type="ORF">SAMN05216593_104299</name>
</gene>
<organism evidence="2 3">
    <name type="scientific">Pseudomonas asturiensis</name>
    <dbReference type="NCBI Taxonomy" id="1190415"/>
    <lineage>
        <taxon>Bacteria</taxon>
        <taxon>Pseudomonadati</taxon>
        <taxon>Pseudomonadota</taxon>
        <taxon>Gammaproteobacteria</taxon>
        <taxon>Pseudomonadales</taxon>
        <taxon>Pseudomonadaceae</taxon>
        <taxon>Pseudomonas</taxon>
    </lineage>
</organism>
<dbReference type="OrthoDB" id="9797548at2"/>
<protein>
    <recommendedName>
        <fullName evidence="4">Lipoprotein</fullName>
    </recommendedName>
</protein>
<accession>A0A1M7MKB2</accession>
<dbReference type="EMBL" id="FRDA01000004">
    <property type="protein sequence ID" value="SHM91321.1"/>
    <property type="molecule type" value="Genomic_DNA"/>
</dbReference>
<evidence type="ECO:0008006" key="4">
    <source>
        <dbReference type="Google" id="ProtNLM"/>
    </source>
</evidence>
<evidence type="ECO:0000256" key="1">
    <source>
        <dbReference type="SAM" id="SignalP"/>
    </source>
</evidence>
<name>A0A1M7MKB2_9PSED</name>
<feature type="chain" id="PRO_5013359998" description="Lipoprotein" evidence="1">
    <location>
        <begin position="19"/>
        <end position="192"/>
    </location>
</feature>
<dbReference type="Proteomes" id="UP000183983">
    <property type="component" value="Unassembled WGS sequence"/>
</dbReference>
<evidence type="ECO:0000313" key="2">
    <source>
        <dbReference type="EMBL" id="SHM91321.1"/>
    </source>
</evidence>
<feature type="signal peptide" evidence="1">
    <location>
        <begin position="1"/>
        <end position="18"/>
    </location>
</feature>
<dbReference type="PROSITE" id="PS51257">
    <property type="entry name" value="PROKAR_LIPOPROTEIN"/>
    <property type="match status" value="1"/>
</dbReference>
<evidence type="ECO:0000313" key="3">
    <source>
        <dbReference type="Proteomes" id="UP000183983"/>
    </source>
</evidence>
<sequence length="192" mass="21455">MNKFLILLAVLFSLSLQGCMTYSHHELAQARQWPLAQPAKPKHAAYLKVQSEYALNEDRANSNADIAALEKVLQEEFLNSQRFSKVTTQQQASDVYVTATLRNHEEGSLGLAFVTGFTFFLIPSKADNTVSLDLTFRDVDGKKLGQVSKQEKLTTWRHLVLVFAVPFNDSSDRLIRELARSALEEAAGKGLI</sequence>
<reference evidence="2 3" key="1">
    <citation type="submission" date="2016-11" db="EMBL/GenBank/DDBJ databases">
        <authorList>
            <person name="Jaros S."/>
            <person name="Januszkiewicz K."/>
            <person name="Wedrychowicz H."/>
        </authorList>
    </citation>
    <scope>NUCLEOTIDE SEQUENCE [LARGE SCALE GENOMIC DNA]</scope>
    <source>
        <strain evidence="2 3">LMG 26898</strain>
    </source>
</reference>
<dbReference type="AlphaFoldDB" id="A0A1M7MKB2"/>
<keyword evidence="1" id="KW-0732">Signal</keyword>